<dbReference type="Gene3D" id="3.30.9.10">
    <property type="entry name" value="D-Amino Acid Oxidase, subunit A, domain 2"/>
    <property type="match status" value="1"/>
</dbReference>
<feature type="domain" description="FAD-binding" evidence="1">
    <location>
        <begin position="4"/>
        <end position="338"/>
    </location>
</feature>
<accession>A0A1H1U7X5</accession>
<dbReference type="PANTHER" id="PTHR46865:SF2">
    <property type="entry name" value="MONOOXYGENASE"/>
    <property type="match status" value="1"/>
</dbReference>
<reference evidence="2 3" key="1">
    <citation type="submission" date="2016-10" db="EMBL/GenBank/DDBJ databases">
        <authorList>
            <person name="de Groot N.N."/>
        </authorList>
    </citation>
    <scope>NUCLEOTIDE SEQUENCE [LARGE SCALE GENOMIC DNA]</scope>
    <source>
        <strain evidence="2 3">DSM 21800</strain>
    </source>
</reference>
<organism evidence="2 3">
    <name type="scientific">Microlunatus soli</name>
    <dbReference type="NCBI Taxonomy" id="630515"/>
    <lineage>
        <taxon>Bacteria</taxon>
        <taxon>Bacillati</taxon>
        <taxon>Actinomycetota</taxon>
        <taxon>Actinomycetes</taxon>
        <taxon>Propionibacteriales</taxon>
        <taxon>Propionibacteriaceae</taxon>
        <taxon>Microlunatus</taxon>
    </lineage>
</organism>
<dbReference type="PANTHER" id="PTHR46865">
    <property type="entry name" value="OXIDOREDUCTASE-RELATED"/>
    <property type="match status" value="1"/>
</dbReference>
<evidence type="ECO:0000259" key="1">
    <source>
        <dbReference type="Pfam" id="PF01494"/>
    </source>
</evidence>
<dbReference type="RefSeq" id="WP_091525521.1">
    <property type="nucleotide sequence ID" value="NZ_LT629772.1"/>
</dbReference>
<dbReference type="AlphaFoldDB" id="A0A1H1U7X5"/>
<dbReference type="STRING" id="630515.SAMN04489812_2680"/>
<proteinExistence type="predicted"/>
<dbReference type="InterPro" id="IPR051704">
    <property type="entry name" value="FAD_aromatic-hydroxylase"/>
</dbReference>
<dbReference type="OrthoDB" id="3212532at2"/>
<dbReference type="SUPFAM" id="SSF51905">
    <property type="entry name" value="FAD/NAD(P)-binding domain"/>
    <property type="match status" value="1"/>
</dbReference>
<evidence type="ECO:0000313" key="3">
    <source>
        <dbReference type="Proteomes" id="UP000199103"/>
    </source>
</evidence>
<sequence length="405" mass="43501">MHTTDVLISGAGIAGSAAAFWLARAGFSVTVVERAPAPRPGGQAVDLRGAGRTVVERMGLLDRAREIATDQHGLELVGDDGRSLFRLPVDSFGGEGIISEIEILRGDLATMLHDAVPAGTDYIFDDTITALDADDDGVTVRLEKSAAIRCRLVIGADGSHSVVRNLILGGDAGVRPMNCYTSWFSSDAAIDGHGWVQMHNAPGGRVAMVRPGTSPGDLKVGLSFRSTPFDYDRRDLHAQQDILSRRFAGVGWEVPRLLDAMRSADDFFFDSMDQIHLDHWHQGRVVLLGDAGYCASPLTGLGTSLALVGSYVLAGELSAAGADHATAFARYEQIMRPYVSQAQTLPPGGAGGFAPSSRFMIKLRTASMRASLRWPLNRMMARQFAKADAIELPDYTLHADPVGRR</sequence>
<dbReference type="GO" id="GO:0071949">
    <property type="term" value="F:FAD binding"/>
    <property type="evidence" value="ECO:0007669"/>
    <property type="project" value="InterPro"/>
</dbReference>
<dbReference type="Proteomes" id="UP000199103">
    <property type="component" value="Chromosome I"/>
</dbReference>
<dbReference type="InterPro" id="IPR002938">
    <property type="entry name" value="FAD-bd"/>
</dbReference>
<gene>
    <name evidence="2" type="ORF">SAMN04489812_2680</name>
</gene>
<keyword evidence="3" id="KW-1185">Reference proteome</keyword>
<dbReference type="PRINTS" id="PR00420">
    <property type="entry name" value="RNGMNOXGNASE"/>
</dbReference>
<dbReference type="EMBL" id="LT629772">
    <property type="protein sequence ID" value="SDS68675.1"/>
    <property type="molecule type" value="Genomic_DNA"/>
</dbReference>
<dbReference type="Pfam" id="PF01494">
    <property type="entry name" value="FAD_binding_3"/>
    <property type="match status" value="1"/>
</dbReference>
<dbReference type="InterPro" id="IPR036188">
    <property type="entry name" value="FAD/NAD-bd_sf"/>
</dbReference>
<protein>
    <submittedName>
        <fullName evidence="2">2-polyprenyl-6-methoxyphenol hydroxylase</fullName>
    </submittedName>
</protein>
<dbReference type="Gene3D" id="3.50.50.60">
    <property type="entry name" value="FAD/NAD(P)-binding domain"/>
    <property type="match status" value="1"/>
</dbReference>
<name>A0A1H1U7X5_9ACTN</name>
<evidence type="ECO:0000313" key="2">
    <source>
        <dbReference type="EMBL" id="SDS68675.1"/>
    </source>
</evidence>